<sequence>MVGYISTLAELHGRKLAEILPTSKSGRKSSCTETTENTISRLALNGTSWQIIQPNQDGTLRMPNLRSSIMAVTQTPSASGSKLEMVRLHLRTPASSSRFPMENRLIVAWHKSDTTESITIDQNIAGNPFYSDFREHFLLVGPPSNPASLDSNDSVEEMFQSIYSVADSGKNVKFLSRFDKSTTNIKESELQIKIDQAPWAQTKSPWYHENVEYPIQALTTAARLGEDTLTYWGNLSLGPPRGPKQPHHRQKGNRQGR</sequence>
<feature type="compositionally biased region" description="Basic residues" evidence="1">
    <location>
        <begin position="244"/>
        <end position="257"/>
    </location>
</feature>
<dbReference type="Gene3D" id="3.40.190.10">
    <property type="entry name" value="Periplasmic binding protein-like II"/>
    <property type="match status" value="2"/>
</dbReference>
<organism evidence="2 3">
    <name type="scientific">Blastomyces percursus</name>
    <dbReference type="NCBI Taxonomy" id="1658174"/>
    <lineage>
        <taxon>Eukaryota</taxon>
        <taxon>Fungi</taxon>
        <taxon>Dikarya</taxon>
        <taxon>Ascomycota</taxon>
        <taxon>Pezizomycotina</taxon>
        <taxon>Eurotiomycetes</taxon>
        <taxon>Eurotiomycetidae</taxon>
        <taxon>Onygenales</taxon>
        <taxon>Ajellomycetaceae</taxon>
        <taxon>Blastomyces</taxon>
    </lineage>
</organism>
<proteinExistence type="predicted"/>
<dbReference type="PANTHER" id="PTHR37945:SF1">
    <property type="entry name" value="EXTRACELLULAR TUNGSTATE BINDING PROTEIN"/>
    <property type="match status" value="1"/>
</dbReference>
<reference evidence="2 3" key="1">
    <citation type="submission" date="2015-08" db="EMBL/GenBank/DDBJ databases">
        <title>Emmonsia species relationships and genome sequence.</title>
        <authorList>
            <person name="Cuomo C.A."/>
            <person name="Schwartz I.S."/>
            <person name="Kenyon C."/>
            <person name="De Hoog G.S."/>
            <person name="Govender N.P."/>
            <person name="Botha A."/>
            <person name="Moreno L."/>
            <person name="De Vries M."/>
            <person name="Munoz J.F."/>
            <person name="Stielow J.B."/>
        </authorList>
    </citation>
    <scope>NUCLEOTIDE SEQUENCE [LARGE SCALE GENOMIC DNA]</scope>
    <source>
        <strain evidence="2 3">EI222</strain>
    </source>
</reference>
<evidence type="ECO:0000256" key="1">
    <source>
        <dbReference type="SAM" id="MobiDB-lite"/>
    </source>
</evidence>
<accession>A0A1J9RB20</accession>
<dbReference type="InterPro" id="IPR052738">
    <property type="entry name" value="ABC-Tungstate_binding"/>
</dbReference>
<feature type="region of interest" description="Disordered" evidence="1">
    <location>
        <begin position="234"/>
        <end position="257"/>
    </location>
</feature>
<evidence type="ECO:0000313" key="2">
    <source>
        <dbReference type="EMBL" id="OJD24861.1"/>
    </source>
</evidence>
<dbReference type="VEuPathDB" id="FungiDB:ACJ73_03773"/>
<gene>
    <name evidence="2" type="ORF">ACJ73_03773</name>
</gene>
<dbReference type="OrthoDB" id="10260248at2759"/>
<name>A0A1J9RB20_9EURO</name>
<dbReference type="EMBL" id="LGTZ01000476">
    <property type="protein sequence ID" value="OJD24861.1"/>
    <property type="molecule type" value="Genomic_DNA"/>
</dbReference>
<dbReference type="PANTHER" id="PTHR37945">
    <property type="entry name" value="EXTRACELLULAR TUNGSTATE BINDING PROTEIN"/>
    <property type="match status" value="1"/>
</dbReference>
<protein>
    <submittedName>
        <fullName evidence="2">Uncharacterized protein</fullName>
    </submittedName>
</protein>
<dbReference type="STRING" id="1658174.A0A1J9RB20"/>
<comment type="caution">
    <text evidence="2">The sequence shown here is derived from an EMBL/GenBank/DDBJ whole genome shotgun (WGS) entry which is preliminary data.</text>
</comment>
<dbReference type="Proteomes" id="UP000242791">
    <property type="component" value="Unassembled WGS sequence"/>
</dbReference>
<dbReference type="AlphaFoldDB" id="A0A1J9RB20"/>
<evidence type="ECO:0000313" key="3">
    <source>
        <dbReference type="Proteomes" id="UP000242791"/>
    </source>
</evidence>
<keyword evidence="3" id="KW-1185">Reference proteome</keyword>